<evidence type="ECO:0000313" key="3">
    <source>
        <dbReference type="EMBL" id="KAL1633502.1"/>
    </source>
</evidence>
<dbReference type="EMBL" id="JAJVDC020000021">
    <property type="protein sequence ID" value="KAL1633502.1"/>
    <property type="molecule type" value="Genomic_DNA"/>
</dbReference>
<evidence type="ECO:0000256" key="1">
    <source>
        <dbReference type="SAM" id="MobiDB-lite"/>
    </source>
</evidence>
<protein>
    <recommendedName>
        <fullName evidence="5">Small secreted protein</fullName>
    </recommendedName>
</protein>
<evidence type="ECO:0000313" key="4">
    <source>
        <dbReference type="Proteomes" id="UP001521116"/>
    </source>
</evidence>
<sequence length="202" mass="21633">MYDLLFAVLLISAVGADSRPVKVHIPLHTLQNEPQTDRTRNPAEESTPGDIIQLAECAKNTRVNGDQYFALFVLDSGQHLTSHGGPYGRCYAWPCALDPNTQFEFDERVVSLFWDSPQTGTIPLDPSNCIKDPQTAECGCEVSGSGDFAAGRLDCPVGQNGQLGCGTPSLVACGFELDGVGVGTWNIAQGDRSGALLDGQRF</sequence>
<proteinExistence type="predicted"/>
<evidence type="ECO:0000256" key="2">
    <source>
        <dbReference type="SAM" id="SignalP"/>
    </source>
</evidence>
<feature type="signal peptide" evidence="2">
    <location>
        <begin position="1"/>
        <end position="18"/>
    </location>
</feature>
<dbReference type="PANTHER" id="PTHR35396">
    <property type="entry name" value="SMALL SECRETED PROTEIN"/>
    <property type="match status" value="1"/>
</dbReference>
<dbReference type="PANTHER" id="PTHR35396:SF1">
    <property type="entry name" value="SMALL SECRETED PROTEIN"/>
    <property type="match status" value="1"/>
</dbReference>
<gene>
    <name evidence="3" type="ORF">SLS56_002887</name>
</gene>
<keyword evidence="4" id="KW-1185">Reference proteome</keyword>
<organism evidence="3 4">
    <name type="scientific">Neofusicoccum ribis</name>
    <dbReference type="NCBI Taxonomy" id="45134"/>
    <lineage>
        <taxon>Eukaryota</taxon>
        <taxon>Fungi</taxon>
        <taxon>Dikarya</taxon>
        <taxon>Ascomycota</taxon>
        <taxon>Pezizomycotina</taxon>
        <taxon>Dothideomycetes</taxon>
        <taxon>Dothideomycetes incertae sedis</taxon>
        <taxon>Botryosphaeriales</taxon>
        <taxon>Botryosphaeriaceae</taxon>
        <taxon>Neofusicoccum</taxon>
    </lineage>
</organism>
<feature type="region of interest" description="Disordered" evidence="1">
    <location>
        <begin position="29"/>
        <end position="48"/>
    </location>
</feature>
<feature type="chain" id="PRO_5045713438" description="Small secreted protein" evidence="2">
    <location>
        <begin position="19"/>
        <end position="202"/>
    </location>
</feature>
<name>A0ABR3T2G4_9PEZI</name>
<evidence type="ECO:0008006" key="5">
    <source>
        <dbReference type="Google" id="ProtNLM"/>
    </source>
</evidence>
<reference evidence="3 4" key="1">
    <citation type="submission" date="2024-02" db="EMBL/GenBank/DDBJ databases">
        <title>De novo assembly and annotation of 12 fungi associated with fruit tree decline syndrome in Ontario, Canada.</title>
        <authorList>
            <person name="Sulman M."/>
            <person name="Ellouze W."/>
            <person name="Ilyukhin E."/>
        </authorList>
    </citation>
    <scope>NUCLEOTIDE SEQUENCE [LARGE SCALE GENOMIC DNA]</scope>
    <source>
        <strain evidence="3 4">M1-105</strain>
    </source>
</reference>
<keyword evidence="2" id="KW-0732">Signal</keyword>
<comment type="caution">
    <text evidence="3">The sequence shown here is derived from an EMBL/GenBank/DDBJ whole genome shotgun (WGS) entry which is preliminary data.</text>
</comment>
<accession>A0ABR3T2G4</accession>
<dbReference type="Proteomes" id="UP001521116">
    <property type="component" value="Unassembled WGS sequence"/>
</dbReference>